<feature type="domain" description="Bromo" evidence="21">
    <location>
        <begin position="930"/>
        <end position="1000"/>
    </location>
</feature>
<dbReference type="GO" id="GO:0005654">
    <property type="term" value="C:nucleoplasm"/>
    <property type="evidence" value="ECO:0007669"/>
    <property type="project" value="UniProtKB-ARBA"/>
</dbReference>
<keyword evidence="13" id="KW-0966">Cell projection</keyword>
<feature type="repeat" description="WD" evidence="19">
    <location>
        <begin position="350"/>
        <end position="392"/>
    </location>
</feature>
<dbReference type="Proteomes" id="UP000694410">
    <property type="component" value="Unplaced"/>
</dbReference>
<dbReference type="InterPro" id="IPR019775">
    <property type="entry name" value="WD40_repeat_CS"/>
</dbReference>
<dbReference type="FunFam" id="2.30.30.1040:FF:000003">
    <property type="entry name" value="Bromodomain and WD repeat domain containing 1"/>
    <property type="match status" value="1"/>
</dbReference>
<evidence type="ECO:0000256" key="1">
    <source>
        <dbReference type="ARBA" id="ARBA00004611"/>
    </source>
</evidence>
<feature type="compositionally biased region" description="Polar residues" evidence="20">
    <location>
        <begin position="559"/>
        <end position="571"/>
    </location>
</feature>
<dbReference type="CDD" id="cd05496">
    <property type="entry name" value="Bromo_WDR9_II"/>
    <property type="match status" value="1"/>
</dbReference>
<dbReference type="PROSITE" id="PS50014">
    <property type="entry name" value="BROMODOMAIN_2"/>
    <property type="match status" value="2"/>
</dbReference>
<organism evidence="22 23">
    <name type="scientific">Cyanistes caeruleus</name>
    <name type="common">Eurasian blue tit</name>
    <name type="synonym">Parus caeruleus</name>
    <dbReference type="NCBI Taxonomy" id="156563"/>
    <lineage>
        <taxon>Eukaryota</taxon>
        <taxon>Metazoa</taxon>
        <taxon>Chordata</taxon>
        <taxon>Craniata</taxon>
        <taxon>Vertebrata</taxon>
        <taxon>Euteleostomi</taxon>
        <taxon>Archelosauria</taxon>
        <taxon>Archosauria</taxon>
        <taxon>Dinosauria</taxon>
        <taxon>Saurischia</taxon>
        <taxon>Theropoda</taxon>
        <taxon>Coelurosauria</taxon>
        <taxon>Aves</taxon>
        <taxon>Neognathae</taxon>
        <taxon>Neoaves</taxon>
        <taxon>Telluraves</taxon>
        <taxon>Australaves</taxon>
        <taxon>Passeriformes</taxon>
        <taxon>Paridae</taxon>
        <taxon>Cyanistes</taxon>
    </lineage>
</organism>
<evidence type="ECO:0000256" key="2">
    <source>
        <dbReference type="ARBA" id="ARBA00022490"/>
    </source>
</evidence>
<gene>
    <name evidence="22" type="primary">BRWD1</name>
</gene>
<dbReference type="CDD" id="cd00200">
    <property type="entry name" value="WD40"/>
    <property type="match status" value="1"/>
</dbReference>
<dbReference type="Gene3D" id="1.20.920.10">
    <property type="entry name" value="Bromodomain-like"/>
    <property type="match status" value="2"/>
</dbReference>
<dbReference type="Gene3D" id="2.130.10.10">
    <property type="entry name" value="YVTN repeat-like/Quinoprotein amine dehydrogenase"/>
    <property type="match status" value="2"/>
</dbReference>
<proteinExistence type="predicted"/>
<keyword evidence="8" id="KW-0969">Cilium</keyword>
<comment type="subcellular location">
    <subcellularLocation>
        <location evidence="1">Cytoplasm</location>
        <location evidence="1">Cytoskeleton</location>
        <location evidence="1">Flagellum axoneme</location>
    </subcellularLocation>
</comment>
<reference evidence="22" key="1">
    <citation type="submission" date="2025-08" db="UniProtKB">
        <authorList>
            <consortium name="Ensembl"/>
        </authorList>
    </citation>
    <scope>IDENTIFICATION</scope>
</reference>
<dbReference type="FunFam" id="2.130.10.10:FF:000222">
    <property type="entry name" value="Bromodomain and WD repeat domain containing 3"/>
    <property type="match status" value="1"/>
</dbReference>
<evidence type="ECO:0000256" key="13">
    <source>
        <dbReference type="ARBA" id="ARBA00023273"/>
    </source>
</evidence>
<dbReference type="Pfam" id="PF25313">
    <property type="entry name" value="BRWD_AD"/>
    <property type="match status" value="1"/>
</dbReference>
<evidence type="ECO:0000256" key="17">
    <source>
        <dbReference type="ARBA" id="ARBA00080864"/>
    </source>
</evidence>
<sequence length="1494" mass="169841">YEELVRLFCFKNPFYLRNTVWKGSAFAALHRGRPPEMPVNYGTPPNLVEVHRAKQLTGYAKFSTSFPGSMYQHVKMHRRILGHLSSVYCVAFDRTGHRIFTGSDDCLVKIWSTHNGRLFATLRGHSAEISDMAVNYENTMIAAGSCDKMIRVWCLRTCAPVAVLHGHTGSITSLQFSPMVKGSLRYMVSTGADGTVCFWQWDTDSMKFNTKPVKFTEKPRPGVQMLCSSFSVGGMFLATGSTDHVIRMYFFGSETPEKIAELESHAVSNYGSRDGTARIWRFEQAEWRSILGICLKWNGDNPICAEEDKFMKPKVTMIAWNQNDNYVVTAVNNHLLKVWNSSTGQLLHDLVGHADEVFVLETHPFDCRIMLSAGHDGNIFIWDITKGTKTKHYFNMIEGQGHGAVFDCKFSPDGQHFACTDSHGHLLIFGFGCSRPYEKIPDQMFFHTDYRPLIRDSNNYVLDEQTQQAPHLMPPPFLVDVDGNPHPTKYQRLVPGRENCADEHLIPQLGYVATSDGEVVEQVIGQQTVDQDEPGLEPSILDGMIRQLQLEQDQRTGADQESAPSGPQNGEGTPRRARSNKLPERDLQAWRRRVVVPEIPPSLLRSVSSLQTENKIGKECLVLELQIQLELKKSLGGILLITIWKCCRLVLYELSSCLPNQNGMICLEFMSIMSDFVKADAAAQPLNLEFSYDWHPPVWITDTALRRSPFVPQMGDEVIYFRQGHEAYIEAVRRNNIYELNPHKEPWRKVVLRDQELVKIVGIRYEVGPPTLCCLKLAFIDHATGKHTDKSFSIRYHDMPDVIDFLILRQFYDEARQRNWQASDRFRSIIDDAWWFGTVLGQEPYQPQYPDSHFQCYSVKWDNGEIEKLSPWDMEPVPDNVDQPEELGASVSVTLEEVEKLLYKPQQGEWGMKSRDEACERIIRGIDQLMTLDISAAFAGPVDLCTYPKYCTVIAYPTDLNTIRTRLANRFYRRISALVWEVRYIESNARTFNEPGSAIARAAKKITTQLLKFINDQDCTNIFELCSTTDDEQDCHDADLVSWGFLVENSSNLCGYDENCWKKQCMELVNLIFQCEDSEPFRQPVDLDQYPDYRHIIDTPMDFGTVKETLEAGNYDTPMELCKDIRLIFSNAKSYTPNKKSKIYSMTLRLSALFEEKIRRIVSDFKNGQKQNEKLRRNQRYTRRFNNQSSSLSNSKGRHRKTPRRSAAVAANKLRLMSDVEEEMSSSESIGICRNRKLPHRNASAAARRMLLEGSEDEAGLKSESDKEIEEQLTKRKTLSQTGCSAPRRKFVSESENGSSDSEPDTQTKQKSWQSNGHRQLRGPVCSVSPKVKSPTLDFSEEDSKSHNSEDGGSQKASDQSTPTHHKPAVSNSEDEADSELDRWNGRKASGLQLSPPLKKAKVLSDLEDTAESEAEAREEKSLVWESLVPTKIVRRSKPGVASSFHHSSDSDSESDSNNNNYCETSAKAKMRKRKGKTKIIRKGNIFKVNSSIF</sequence>
<dbReference type="PANTHER" id="PTHR16266:SF26">
    <property type="entry name" value="BROMODOMAIN AND WD REPEAT-CONTAINING PROTEIN 1"/>
    <property type="match status" value="1"/>
</dbReference>
<keyword evidence="9 18" id="KW-0103">Bromodomain</keyword>
<feature type="compositionally biased region" description="Polar residues" evidence="20">
    <location>
        <begin position="1294"/>
        <end position="1318"/>
    </location>
</feature>
<feature type="region of interest" description="Disordered" evidence="20">
    <location>
        <begin position="1169"/>
        <end position="1209"/>
    </location>
</feature>
<feature type="repeat" description="WD" evidence="19">
    <location>
        <begin position="164"/>
        <end position="209"/>
    </location>
</feature>
<keyword evidence="5" id="KW-0677">Repeat</keyword>
<dbReference type="SMART" id="SM00320">
    <property type="entry name" value="WD40"/>
    <property type="match status" value="7"/>
</dbReference>
<dbReference type="FunFam" id="1.20.920.10:FF:000008">
    <property type="entry name" value="Bromodomain and WD repeat domain containing 3"/>
    <property type="match status" value="1"/>
</dbReference>
<dbReference type="Pfam" id="PF00439">
    <property type="entry name" value="Bromodomain"/>
    <property type="match status" value="2"/>
</dbReference>
<keyword evidence="11" id="KW-0804">Transcription</keyword>
<dbReference type="SUPFAM" id="SSF47370">
    <property type="entry name" value="Bromodomain"/>
    <property type="match status" value="2"/>
</dbReference>
<comment type="subunit">
    <text evidence="15">Interacts with SMARCA4.</text>
</comment>
<evidence type="ECO:0000256" key="16">
    <source>
        <dbReference type="ARBA" id="ARBA00073816"/>
    </source>
</evidence>
<keyword evidence="12" id="KW-0206">Cytoskeleton</keyword>
<dbReference type="InterPro" id="IPR015943">
    <property type="entry name" value="WD40/YVTN_repeat-like_dom_sf"/>
</dbReference>
<feature type="compositionally biased region" description="Basic and acidic residues" evidence="20">
    <location>
        <begin position="1259"/>
        <end position="1274"/>
    </location>
</feature>
<feature type="repeat" description="WD" evidence="19">
    <location>
        <begin position="122"/>
        <end position="163"/>
    </location>
</feature>
<keyword evidence="7" id="KW-0805">Transcription regulation</keyword>
<evidence type="ECO:0000259" key="21">
    <source>
        <dbReference type="PROSITE" id="PS50014"/>
    </source>
</evidence>
<evidence type="ECO:0000256" key="5">
    <source>
        <dbReference type="ARBA" id="ARBA00022737"/>
    </source>
</evidence>
<keyword evidence="23" id="KW-1185">Reference proteome</keyword>
<dbReference type="FunFam" id="2.130.10.10:FF:000071">
    <property type="entry name" value="Bromodomain and WD repeat domain containing 1"/>
    <property type="match status" value="1"/>
</dbReference>
<comment type="function">
    <text evidence="14">May be a transcriptional activator. May be involved in chromatin remodeling. Plays a role in the regulation of cell morphology and cytoskeletal organization. Required in the control of cell shape.</text>
</comment>
<evidence type="ECO:0000256" key="18">
    <source>
        <dbReference type="PROSITE-ProRule" id="PRU00035"/>
    </source>
</evidence>
<dbReference type="SMART" id="SM00297">
    <property type="entry name" value="BROMO"/>
    <property type="match status" value="2"/>
</dbReference>
<dbReference type="InterPro" id="IPR057451">
    <property type="entry name" value="BRWD/PHIP_AD"/>
</dbReference>
<dbReference type="PRINTS" id="PR00503">
    <property type="entry name" value="BROMODOMAIN"/>
</dbReference>
<dbReference type="InterPro" id="IPR018359">
    <property type="entry name" value="Bromodomain_CS"/>
</dbReference>
<evidence type="ECO:0000256" key="12">
    <source>
        <dbReference type="ARBA" id="ARBA00023212"/>
    </source>
</evidence>
<reference evidence="22" key="2">
    <citation type="submission" date="2025-09" db="UniProtKB">
        <authorList>
            <consortium name="Ensembl"/>
        </authorList>
    </citation>
    <scope>IDENTIFICATION</scope>
</reference>
<feature type="domain" description="Bromo" evidence="21">
    <location>
        <begin position="1073"/>
        <end position="1143"/>
    </location>
</feature>
<evidence type="ECO:0000256" key="11">
    <source>
        <dbReference type="ARBA" id="ARBA00023163"/>
    </source>
</evidence>
<dbReference type="InterPro" id="IPR052060">
    <property type="entry name" value="Bromo_WD_repeat"/>
</dbReference>
<evidence type="ECO:0000313" key="23">
    <source>
        <dbReference type="Proteomes" id="UP000694410"/>
    </source>
</evidence>
<dbReference type="CDD" id="cd05529">
    <property type="entry name" value="Bromo_WDR9_I_like"/>
    <property type="match status" value="1"/>
</dbReference>
<evidence type="ECO:0000313" key="22">
    <source>
        <dbReference type="Ensembl" id="ENSCCEP00000020946.1"/>
    </source>
</evidence>
<dbReference type="SUPFAM" id="SSF50978">
    <property type="entry name" value="WD40 repeat-like"/>
    <property type="match status" value="1"/>
</dbReference>
<dbReference type="InterPro" id="IPR036427">
    <property type="entry name" value="Bromodomain-like_sf"/>
</dbReference>
<dbReference type="PROSITE" id="PS00678">
    <property type="entry name" value="WD_REPEATS_1"/>
    <property type="match status" value="2"/>
</dbReference>
<dbReference type="InterPro" id="IPR036322">
    <property type="entry name" value="WD40_repeat_dom_sf"/>
</dbReference>
<dbReference type="PROSITE" id="PS50082">
    <property type="entry name" value="WD_REPEATS_2"/>
    <property type="match status" value="5"/>
</dbReference>
<feature type="region of interest" description="Disordered" evidence="20">
    <location>
        <begin position="1255"/>
        <end position="1477"/>
    </location>
</feature>
<keyword evidence="10" id="KW-0010">Activator</keyword>
<keyword evidence="4 19" id="KW-0853">WD repeat</keyword>
<dbReference type="FunFam" id="1.20.920.10:FF:000017">
    <property type="entry name" value="Bromodomain and WD repeat domain containing 1"/>
    <property type="match status" value="1"/>
</dbReference>
<feature type="repeat" description="WD" evidence="19">
    <location>
        <begin position="315"/>
        <end position="349"/>
    </location>
</feature>
<protein>
    <recommendedName>
        <fullName evidence="16">Bromodomain and WD repeat-containing protein 1</fullName>
    </recommendedName>
    <alternativeName>
        <fullName evidence="17">WD repeat-containing protein 9</fullName>
    </alternativeName>
</protein>
<dbReference type="Gene3D" id="2.30.30.1040">
    <property type="match status" value="1"/>
</dbReference>
<dbReference type="GO" id="GO:0007010">
    <property type="term" value="P:cytoskeleton organization"/>
    <property type="evidence" value="ECO:0007669"/>
    <property type="project" value="TreeGrafter"/>
</dbReference>
<feature type="compositionally biased region" description="Polar residues" evidence="20">
    <location>
        <begin position="1184"/>
        <end position="1195"/>
    </location>
</feature>
<evidence type="ECO:0000256" key="19">
    <source>
        <dbReference type="PROSITE-ProRule" id="PRU00221"/>
    </source>
</evidence>
<feature type="repeat" description="WD" evidence="19">
    <location>
        <begin position="80"/>
        <end position="121"/>
    </location>
</feature>
<feature type="compositionally biased region" description="Polar residues" evidence="20">
    <location>
        <begin position="1351"/>
        <end position="1363"/>
    </location>
</feature>
<dbReference type="PROSITE" id="PS00633">
    <property type="entry name" value="BROMODOMAIN_1"/>
    <property type="match status" value="1"/>
</dbReference>
<keyword evidence="3" id="KW-0597">Phosphoprotein</keyword>
<evidence type="ECO:0000256" key="3">
    <source>
        <dbReference type="ARBA" id="ARBA00022553"/>
    </source>
</evidence>
<dbReference type="Ensembl" id="ENSCCET00000031806.1">
    <property type="protein sequence ID" value="ENSCCEP00000020946.1"/>
    <property type="gene ID" value="ENSCCEG00000018391.1"/>
</dbReference>
<evidence type="ECO:0000256" key="15">
    <source>
        <dbReference type="ARBA" id="ARBA00062769"/>
    </source>
</evidence>
<evidence type="ECO:0000256" key="20">
    <source>
        <dbReference type="SAM" id="MobiDB-lite"/>
    </source>
</evidence>
<dbReference type="InterPro" id="IPR001487">
    <property type="entry name" value="Bromodomain"/>
</dbReference>
<dbReference type="InterPro" id="IPR001680">
    <property type="entry name" value="WD40_rpt"/>
</dbReference>
<evidence type="ECO:0000256" key="7">
    <source>
        <dbReference type="ARBA" id="ARBA00023015"/>
    </source>
</evidence>
<dbReference type="Pfam" id="PF00400">
    <property type="entry name" value="WD40"/>
    <property type="match status" value="5"/>
</dbReference>
<feature type="region of interest" description="Disordered" evidence="20">
    <location>
        <begin position="552"/>
        <end position="583"/>
    </location>
</feature>
<keyword evidence="6" id="KW-0282">Flagellum</keyword>
<evidence type="ECO:0000256" key="4">
    <source>
        <dbReference type="ARBA" id="ARBA00022574"/>
    </source>
</evidence>
<evidence type="ECO:0000256" key="6">
    <source>
        <dbReference type="ARBA" id="ARBA00022846"/>
    </source>
</evidence>
<dbReference type="GO" id="GO:0008360">
    <property type="term" value="P:regulation of cell shape"/>
    <property type="evidence" value="ECO:0007669"/>
    <property type="project" value="TreeGrafter"/>
</dbReference>
<dbReference type="PROSITE" id="PS50294">
    <property type="entry name" value="WD_REPEATS_REGION"/>
    <property type="match status" value="4"/>
</dbReference>
<dbReference type="PANTHER" id="PTHR16266">
    <property type="entry name" value="WD REPEAT DOMAIN 9"/>
    <property type="match status" value="1"/>
</dbReference>
<evidence type="ECO:0000256" key="9">
    <source>
        <dbReference type="ARBA" id="ARBA00023117"/>
    </source>
</evidence>
<evidence type="ECO:0000256" key="14">
    <source>
        <dbReference type="ARBA" id="ARBA00053491"/>
    </source>
</evidence>
<evidence type="ECO:0000256" key="8">
    <source>
        <dbReference type="ARBA" id="ARBA00023069"/>
    </source>
</evidence>
<evidence type="ECO:0000256" key="10">
    <source>
        <dbReference type="ARBA" id="ARBA00023159"/>
    </source>
</evidence>
<dbReference type="GO" id="GO:0006357">
    <property type="term" value="P:regulation of transcription by RNA polymerase II"/>
    <property type="evidence" value="ECO:0007669"/>
    <property type="project" value="TreeGrafter"/>
</dbReference>
<name>A0A8C0ZHE7_CYACU</name>
<keyword evidence="2" id="KW-0963">Cytoplasm</keyword>
<accession>A0A8C0ZHE7</accession>